<evidence type="ECO:0000256" key="2">
    <source>
        <dbReference type="ARBA" id="ARBA00022737"/>
    </source>
</evidence>
<evidence type="ECO:0000256" key="1">
    <source>
        <dbReference type="ARBA" id="ARBA00008557"/>
    </source>
</evidence>
<sequence>MNAAAGSSYPMASLYVGDLHPEVTEALLYEKFSPAGPVLSIRVCRDMITRRSLGYAYVNFQQPGDAERALDTMNFDVIKGKPIRIMWSQRDPSLRKSGVGNVFIKSLDKSIDNKALYDTFSAFGNILSCKVVCDENGSKGYAFVHFETQDAADRAIEKMNGMLLNDCKVFVGRFKSHKEREAELGVKAKEFTNVYIKNFGDEMDDKRLKDLFSNYGKTLSVKVMTDPAGKSKGFGFVSFEKHEEASKGVNLYIKNLDDTIDDEKLRKEFSPFGSITSAKVMLEDGRSKGFGFVCFSSPEEATKAVTEMNGRIVGSKPLYVALAQRKEERKAHLTNQYLQRIAGMRALPANTIVSQFQPTSGGYFMPAVSQAQNRPTYYAPNQMTQMRPSPRWQPGGRPQGFQGMHNSMRQSGPRPTLRHLAPTNAAQASCGVPGAPQKTGVAPRPPIATQAPRAVPPYRYAAGIHSPHPAVQPLQAPQPAVHVQGQDPLTASMLAAAPPQEQKQMLGERLFPLIQAMHLSLAGKITGMLLEIDNSELLHMLESPESLRSKVEEAVAVLQAHQAKKVAAQKVDIVTATS</sequence>
<gene>
    <name evidence="9" type="primary">PABPC4</name>
</gene>
<protein>
    <submittedName>
        <fullName evidence="9">Polyadenylate-binding protein 4 isoform X2</fullName>
    </submittedName>
</protein>
<dbReference type="Gene3D" id="3.30.70.330">
    <property type="match status" value="4"/>
</dbReference>
<dbReference type="PANTHER" id="PTHR24012">
    <property type="entry name" value="RNA BINDING PROTEIN"/>
    <property type="match status" value="1"/>
</dbReference>
<name>A0A6I9YXH5_9SAUR</name>
<evidence type="ECO:0000313" key="9">
    <source>
        <dbReference type="RefSeq" id="XP_013928310.1"/>
    </source>
</evidence>
<dbReference type="FunFam" id="3.30.70.330:FF:000021">
    <property type="entry name" value="Polyadenylate-binding protein"/>
    <property type="match status" value="1"/>
</dbReference>
<reference evidence="9" key="1">
    <citation type="submission" date="2025-08" db="UniProtKB">
        <authorList>
            <consortium name="RefSeq"/>
        </authorList>
    </citation>
    <scope>IDENTIFICATION</scope>
    <source>
        <tissue evidence="9">Skeletal muscle</tissue>
    </source>
</reference>
<dbReference type="Pfam" id="PF00076">
    <property type="entry name" value="RRM_1"/>
    <property type="match status" value="4"/>
</dbReference>
<dbReference type="FunFam" id="3.30.70.330:FF:000091">
    <property type="entry name" value="Polyadenylate-binding protein"/>
    <property type="match status" value="1"/>
</dbReference>
<feature type="domain" description="RRM" evidence="6">
    <location>
        <begin position="249"/>
        <end position="325"/>
    </location>
</feature>
<dbReference type="PROSITE" id="PS50102">
    <property type="entry name" value="RRM"/>
    <property type="match status" value="4"/>
</dbReference>
<dbReference type="CTD" id="8761"/>
<dbReference type="RefSeq" id="XP_013928310.1">
    <property type="nucleotide sequence ID" value="XM_014072835.1"/>
</dbReference>
<evidence type="ECO:0000256" key="5">
    <source>
        <dbReference type="SAM" id="MobiDB-lite"/>
    </source>
</evidence>
<keyword evidence="2" id="KW-0677">Repeat</keyword>
<dbReference type="GeneID" id="106554218"/>
<dbReference type="CDD" id="cd12380">
    <property type="entry name" value="RRM3_I_PABPs"/>
    <property type="match status" value="1"/>
</dbReference>
<dbReference type="SMART" id="SM00360">
    <property type="entry name" value="RRM"/>
    <property type="match status" value="4"/>
</dbReference>
<dbReference type="Proteomes" id="UP000504617">
    <property type="component" value="Unplaced"/>
</dbReference>
<dbReference type="Pfam" id="PF00658">
    <property type="entry name" value="MLLE"/>
    <property type="match status" value="1"/>
</dbReference>
<proteinExistence type="inferred from homology"/>
<dbReference type="InterPro" id="IPR035979">
    <property type="entry name" value="RBD_domain_sf"/>
</dbReference>
<feature type="domain" description="PABC" evidence="7">
    <location>
        <begin position="486"/>
        <end position="563"/>
    </location>
</feature>
<feature type="domain" description="RRM" evidence="6">
    <location>
        <begin position="12"/>
        <end position="90"/>
    </location>
</feature>
<evidence type="ECO:0000259" key="6">
    <source>
        <dbReference type="PROSITE" id="PS50102"/>
    </source>
</evidence>
<accession>A0A6I9YXH5</accession>
<organism evidence="8 9">
    <name type="scientific">Thamnophis sirtalis</name>
    <dbReference type="NCBI Taxonomy" id="35019"/>
    <lineage>
        <taxon>Eukaryota</taxon>
        <taxon>Metazoa</taxon>
        <taxon>Chordata</taxon>
        <taxon>Craniata</taxon>
        <taxon>Vertebrata</taxon>
        <taxon>Euteleostomi</taxon>
        <taxon>Lepidosauria</taxon>
        <taxon>Squamata</taxon>
        <taxon>Bifurcata</taxon>
        <taxon>Unidentata</taxon>
        <taxon>Episquamata</taxon>
        <taxon>Toxicofera</taxon>
        <taxon>Serpentes</taxon>
        <taxon>Colubroidea</taxon>
        <taxon>Colubridae</taxon>
        <taxon>Natricinae</taxon>
        <taxon>Thamnophis</taxon>
    </lineage>
</organism>
<comment type="similarity">
    <text evidence="1">Belongs to the polyadenylate-binding protein type-1 family.</text>
</comment>
<dbReference type="FunFam" id="1.10.1900.10:FF:000001">
    <property type="entry name" value="Polyadenylate-binding protein"/>
    <property type="match status" value="1"/>
</dbReference>
<dbReference type="OrthoDB" id="19742at2759"/>
<dbReference type="InterPro" id="IPR036053">
    <property type="entry name" value="PABP-dom"/>
</dbReference>
<dbReference type="AlphaFoldDB" id="A0A6I9YXH5"/>
<dbReference type="CDD" id="cd12379">
    <property type="entry name" value="RRM2_I_PABPs"/>
    <property type="match status" value="1"/>
</dbReference>
<feature type="domain" description="RRM" evidence="6">
    <location>
        <begin position="192"/>
        <end position="257"/>
    </location>
</feature>
<dbReference type="InterPro" id="IPR045305">
    <property type="entry name" value="RRM2_I_PABPs"/>
</dbReference>
<dbReference type="CDD" id="cd12378">
    <property type="entry name" value="RRM1_I_PABPs"/>
    <property type="match status" value="1"/>
</dbReference>
<dbReference type="InterPro" id="IPR002004">
    <property type="entry name" value="PABP_HYD_C"/>
</dbReference>
<evidence type="ECO:0000259" key="7">
    <source>
        <dbReference type="PROSITE" id="PS51309"/>
    </source>
</evidence>
<dbReference type="SUPFAM" id="SSF63570">
    <property type="entry name" value="PABC (PABP) domain"/>
    <property type="match status" value="1"/>
</dbReference>
<dbReference type="CDD" id="cd12381">
    <property type="entry name" value="RRM4_I_PABPs"/>
    <property type="match status" value="1"/>
</dbReference>
<dbReference type="GO" id="GO:0003723">
    <property type="term" value="F:RNA binding"/>
    <property type="evidence" value="ECO:0007669"/>
    <property type="project" value="UniProtKB-UniRule"/>
</dbReference>
<keyword evidence="8" id="KW-1185">Reference proteome</keyword>
<dbReference type="PROSITE" id="PS51309">
    <property type="entry name" value="PABC"/>
    <property type="match status" value="1"/>
</dbReference>
<dbReference type="InterPro" id="IPR012677">
    <property type="entry name" value="Nucleotide-bd_a/b_plait_sf"/>
</dbReference>
<evidence type="ECO:0000256" key="4">
    <source>
        <dbReference type="PROSITE-ProRule" id="PRU00176"/>
    </source>
</evidence>
<feature type="domain" description="RRM" evidence="6">
    <location>
        <begin position="100"/>
        <end position="176"/>
    </location>
</feature>
<evidence type="ECO:0000256" key="3">
    <source>
        <dbReference type="ARBA" id="ARBA00022884"/>
    </source>
</evidence>
<dbReference type="InterPro" id="IPR000504">
    <property type="entry name" value="RRM_dom"/>
</dbReference>
<evidence type="ECO:0000313" key="8">
    <source>
        <dbReference type="Proteomes" id="UP000504617"/>
    </source>
</evidence>
<dbReference type="Gene3D" id="1.10.1900.10">
    <property type="entry name" value="c-terminal domain of poly(a) binding protein"/>
    <property type="match status" value="1"/>
</dbReference>
<keyword evidence="3 4" id="KW-0694">RNA-binding</keyword>
<dbReference type="SUPFAM" id="SSF54928">
    <property type="entry name" value="RNA-binding domain, RBD"/>
    <property type="match status" value="2"/>
</dbReference>
<dbReference type="FunFam" id="3.30.70.330:FF:000003">
    <property type="entry name" value="Polyadenylate-binding protein"/>
    <property type="match status" value="1"/>
</dbReference>
<dbReference type="InterPro" id="IPR034364">
    <property type="entry name" value="PABP_RRM1"/>
</dbReference>
<feature type="region of interest" description="Disordered" evidence="5">
    <location>
        <begin position="385"/>
        <end position="447"/>
    </location>
</feature>
<dbReference type="SMART" id="SM00517">
    <property type="entry name" value="PolyA"/>
    <property type="match status" value="1"/>
</dbReference>